<dbReference type="SUPFAM" id="SSF81383">
    <property type="entry name" value="F-box domain"/>
    <property type="match status" value="1"/>
</dbReference>
<dbReference type="Gene3D" id="1.20.1280.50">
    <property type="match status" value="1"/>
</dbReference>
<gene>
    <name evidence="2" type="ORF">HOLleu_12199</name>
</gene>
<comment type="caution">
    <text evidence="2">The sequence shown here is derived from an EMBL/GenBank/DDBJ whole genome shotgun (WGS) entry which is preliminary data.</text>
</comment>
<dbReference type="PANTHER" id="PTHR20872">
    <property type="match status" value="1"/>
</dbReference>
<dbReference type="OrthoDB" id="3219396at2759"/>
<reference evidence="2" key="1">
    <citation type="submission" date="2021-10" db="EMBL/GenBank/DDBJ databases">
        <title>Tropical sea cucumber genome reveals ecological adaptation and Cuvierian tubules defense mechanism.</title>
        <authorList>
            <person name="Chen T."/>
        </authorList>
    </citation>
    <scope>NUCLEOTIDE SEQUENCE</scope>
    <source>
        <strain evidence="2">Nanhai2018</strain>
        <tissue evidence="2">Muscle</tissue>
    </source>
</reference>
<dbReference type="Proteomes" id="UP001152320">
    <property type="component" value="Chromosome 5"/>
</dbReference>
<dbReference type="SMART" id="SM00256">
    <property type="entry name" value="FBOX"/>
    <property type="match status" value="1"/>
</dbReference>
<dbReference type="PANTHER" id="PTHR20872:SF1">
    <property type="entry name" value="F-BOX DOMAIN-CONTAINING PROTEIN"/>
    <property type="match status" value="1"/>
</dbReference>
<dbReference type="PROSITE" id="PS50181">
    <property type="entry name" value="FBOX"/>
    <property type="match status" value="1"/>
</dbReference>
<dbReference type="Gene3D" id="3.80.10.10">
    <property type="entry name" value="Ribonuclease Inhibitor"/>
    <property type="match status" value="1"/>
</dbReference>
<keyword evidence="3" id="KW-1185">Reference proteome</keyword>
<sequence length="436" mass="50521">MFDVIRRRFESVSRTYYQDSNKETGYMFLMATFTNGKPQWESLPQHVILLIYSRLDISDRFSASLTCHRWSEIFDNPILWRHFTFCFKTKAHTNQLKCLDKHGSHLKSVHVHVDPRVPINCENLCRVITGLARCEERRLQRIGIFFTAENPLFFQGTEIQSSLAELFGPPDPRVSMTGTLTEVDLSGLHVTYTDILLKLLSSNHPNLEILNIQNISLSCMISSEALLDLVQKCRKLRKLWCFYKSTCDELMEAFVEKDRAPLEFLSLSCQREDKFHKHLSIDSWDKITKALPKLRASFLFDHTIERLDIHSILHHQIPLVELSLRTMSELHREVALVDSYFSQTLEKLTITTKGSKFLEEALVRLVENAVNLKVLHCYCGLSQEIIDKIKTLKPDLVECTLHTEENVEGIVIGREARATVMDVRNYRFVGQEEDSE</sequence>
<dbReference type="EMBL" id="JAIZAY010000005">
    <property type="protein sequence ID" value="KAJ8041396.1"/>
    <property type="molecule type" value="Genomic_DNA"/>
</dbReference>
<dbReference type="InterPro" id="IPR001810">
    <property type="entry name" value="F-box_dom"/>
</dbReference>
<feature type="domain" description="F-box" evidence="1">
    <location>
        <begin position="37"/>
        <end position="83"/>
    </location>
</feature>
<proteinExistence type="predicted"/>
<evidence type="ECO:0000313" key="3">
    <source>
        <dbReference type="Proteomes" id="UP001152320"/>
    </source>
</evidence>
<dbReference type="InterPro" id="IPR036047">
    <property type="entry name" value="F-box-like_dom_sf"/>
</dbReference>
<evidence type="ECO:0000313" key="2">
    <source>
        <dbReference type="EMBL" id="KAJ8041396.1"/>
    </source>
</evidence>
<organism evidence="2 3">
    <name type="scientific">Holothuria leucospilota</name>
    <name type="common">Black long sea cucumber</name>
    <name type="synonym">Mertensiothuria leucospilota</name>
    <dbReference type="NCBI Taxonomy" id="206669"/>
    <lineage>
        <taxon>Eukaryota</taxon>
        <taxon>Metazoa</taxon>
        <taxon>Echinodermata</taxon>
        <taxon>Eleutherozoa</taxon>
        <taxon>Echinozoa</taxon>
        <taxon>Holothuroidea</taxon>
        <taxon>Aspidochirotacea</taxon>
        <taxon>Aspidochirotida</taxon>
        <taxon>Holothuriidae</taxon>
        <taxon>Holothuria</taxon>
    </lineage>
</organism>
<dbReference type="InterPro" id="IPR032675">
    <property type="entry name" value="LRR_dom_sf"/>
</dbReference>
<evidence type="ECO:0000259" key="1">
    <source>
        <dbReference type="PROSITE" id="PS50181"/>
    </source>
</evidence>
<accession>A0A9Q1C9T1</accession>
<protein>
    <submittedName>
        <fullName evidence="2">F-box/LRR-repeat protein 21</fullName>
    </submittedName>
</protein>
<name>A0A9Q1C9T1_HOLLE</name>
<dbReference type="AlphaFoldDB" id="A0A9Q1C9T1"/>
<dbReference type="Pfam" id="PF12937">
    <property type="entry name" value="F-box-like"/>
    <property type="match status" value="1"/>
</dbReference>